<organism evidence="2 3">
    <name type="scientific">Bernardetia litoralis (strain ATCC 23117 / DSM 6794 / NBRC 15988 / NCIMB 1366 / Fx l1 / Sio-4)</name>
    <name type="common">Flexibacter litoralis</name>
    <dbReference type="NCBI Taxonomy" id="880071"/>
    <lineage>
        <taxon>Bacteria</taxon>
        <taxon>Pseudomonadati</taxon>
        <taxon>Bacteroidota</taxon>
        <taxon>Cytophagia</taxon>
        <taxon>Cytophagales</taxon>
        <taxon>Bernardetiaceae</taxon>
        <taxon>Bernardetia</taxon>
    </lineage>
</organism>
<sequence>MLNKEDVWGSSVTEFFDYADEKEQLLWSYFFEKIIETTPRSYKKQILPIIEKIGKNSFRKIIHNWLEIVILATPKTAFYQDESGLEHERNYLLEYPNETIFARLIRALPFVADQNSIDLLSELAIEAGKNRIAKIDKITGIASYKLSEQAIYALADIEKVTPISSLLSIQIQLQSLSLKKLIEKKLIQIAKKQKIEVIELLENYLPDYDLENGFLEGEIQSKLNPTKIYAYQIQVIENKVKLSWFDVNGKKLKTVPIALKREFPHKIEKLKNTAIEAQKTLTLQREHLEKAYLTQKKFNYSHWKKAYANHGLLGVIVENLIWQVNIDTQEGKKWKTVWSSFGRFVDIEKNPVEVKENDVIRVLHPVLLNKKELEYWQYFIKQKEIKQPFQQIYRNTFERKTDEEIDESKRFEGIILSQKKLRMFAKIQGWNYKWLTYPKMNRSFVTFQFDYKIDNSEKPQKLEIEFWVEALPSQPQKVKTSVVRLYKKAQPLSFEILDKVTFSELFRAIQRIVNISSLDITNN</sequence>
<proteinExistence type="predicted"/>
<keyword evidence="3" id="KW-1185">Reference proteome</keyword>
<dbReference type="HOGENOM" id="CLU_520485_0_0_10"/>
<evidence type="ECO:0000313" key="2">
    <source>
        <dbReference type="EMBL" id="AFM03001.1"/>
    </source>
</evidence>
<accession>I4AGB6</accession>
<gene>
    <name evidence="2" type="ordered locus">Fleli_0527</name>
</gene>
<feature type="domain" description="DUF4132" evidence="1">
    <location>
        <begin position="249"/>
        <end position="430"/>
    </location>
</feature>
<protein>
    <recommendedName>
        <fullName evidence="1">DUF4132 domain-containing protein</fullName>
    </recommendedName>
</protein>
<dbReference type="OrthoDB" id="9763697at2"/>
<dbReference type="KEGG" id="fli:Fleli_0527"/>
<dbReference type="InterPro" id="IPR025406">
    <property type="entry name" value="DUF4132"/>
</dbReference>
<reference evidence="3" key="1">
    <citation type="submission" date="2012-06" db="EMBL/GenBank/DDBJ databases">
        <title>The complete genome of Flexibacter litoralis DSM 6794.</title>
        <authorList>
            <person name="Lucas S."/>
            <person name="Copeland A."/>
            <person name="Lapidus A."/>
            <person name="Glavina del Rio T."/>
            <person name="Dalin E."/>
            <person name="Tice H."/>
            <person name="Bruce D."/>
            <person name="Goodwin L."/>
            <person name="Pitluck S."/>
            <person name="Peters L."/>
            <person name="Ovchinnikova G."/>
            <person name="Lu M."/>
            <person name="Kyrpides N."/>
            <person name="Mavromatis K."/>
            <person name="Ivanova N."/>
            <person name="Brettin T."/>
            <person name="Detter J.C."/>
            <person name="Han C."/>
            <person name="Larimer F."/>
            <person name="Land M."/>
            <person name="Hauser L."/>
            <person name="Markowitz V."/>
            <person name="Cheng J.-F."/>
            <person name="Hugenholtz P."/>
            <person name="Woyke T."/>
            <person name="Wu D."/>
            <person name="Spring S."/>
            <person name="Lang E."/>
            <person name="Kopitz M."/>
            <person name="Brambilla E."/>
            <person name="Klenk H.-P."/>
            <person name="Eisen J.A."/>
        </authorList>
    </citation>
    <scope>NUCLEOTIDE SEQUENCE [LARGE SCALE GENOMIC DNA]</scope>
    <source>
        <strain evidence="3">ATCC 23117 / DSM 6794 / NBRC 15988 / NCIMB 1366 / Sio-4</strain>
    </source>
</reference>
<dbReference type="Proteomes" id="UP000006054">
    <property type="component" value="Chromosome"/>
</dbReference>
<dbReference type="RefSeq" id="WP_014796461.1">
    <property type="nucleotide sequence ID" value="NC_018018.1"/>
</dbReference>
<dbReference type="STRING" id="880071.Fleli_0527"/>
<dbReference type="AlphaFoldDB" id="I4AGB6"/>
<dbReference type="Pfam" id="PF13569">
    <property type="entry name" value="DUF4132"/>
    <property type="match status" value="1"/>
</dbReference>
<dbReference type="eggNOG" id="COG1413">
    <property type="taxonomic scope" value="Bacteria"/>
</dbReference>
<evidence type="ECO:0000313" key="3">
    <source>
        <dbReference type="Proteomes" id="UP000006054"/>
    </source>
</evidence>
<evidence type="ECO:0000259" key="1">
    <source>
        <dbReference type="Pfam" id="PF13569"/>
    </source>
</evidence>
<dbReference type="EMBL" id="CP003345">
    <property type="protein sequence ID" value="AFM03001.1"/>
    <property type="molecule type" value="Genomic_DNA"/>
</dbReference>
<name>I4AGB6_BERLS</name>